<dbReference type="AlphaFoldDB" id="A0A267WPG6"/>
<keyword evidence="1" id="KW-0808">Transferase</keyword>
<accession>A0A267WPG6</accession>
<proteinExistence type="predicted"/>
<dbReference type="RefSeq" id="WP_095279277.1">
    <property type="nucleotide sequence ID" value="NZ_MNLB01000001.1"/>
</dbReference>
<protein>
    <submittedName>
        <fullName evidence="1">Serine-threonine protein kinase</fullName>
    </submittedName>
</protein>
<keyword evidence="1" id="KW-0418">Kinase</keyword>
<name>A0A267WPG6_BIFPS</name>
<evidence type="ECO:0000313" key="2">
    <source>
        <dbReference type="Proteomes" id="UP000216789"/>
    </source>
</evidence>
<dbReference type="GO" id="GO:0016301">
    <property type="term" value="F:kinase activity"/>
    <property type="evidence" value="ECO:0007669"/>
    <property type="project" value="UniProtKB-KW"/>
</dbReference>
<dbReference type="Proteomes" id="UP000216789">
    <property type="component" value="Unassembled WGS sequence"/>
</dbReference>
<dbReference type="EMBL" id="MNLB01000001">
    <property type="protein sequence ID" value="PAC74494.1"/>
    <property type="molecule type" value="Genomic_DNA"/>
</dbReference>
<gene>
    <name evidence="1" type="ORF">BPS1E_0359</name>
</gene>
<reference evidence="1 2" key="1">
    <citation type="journal article" date="2017" name="ISME J.">
        <title>Unveiling bifidobacterial biogeography across the mammalian branch of the tree of life.</title>
        <authorList>
            <person name="Milani C."/>
            <person name="Mangifesta M."/>
            <person name="Mancabelli L."/>
            <person name="Lugli G.A."/>
            <person name="James K."/>
            <person name="Duranti S."/>
            <person name="Turroni F."/>
            <person name="Ferrario C."/>
            <person name="Ossiprandi M.C."/>
            <person name="van Sinderen D."/>
            <person name="Ventura M."/>
        </authorList>
    </citation>
    <scope>NUCLEOTIDE SEQUENCE [LARGE SCALE GENOMIC DNA]</scope>
    <source>
        <strain evidence="1 2">1E</strain>
    </source>
</reference>
<evidence type="ECO:0000313" key="1">
    <source>
        <dbReference type="EMBL" id="PAC74494.1"/>
    </source>
</evidence>
<organism evidence="1 2">
    <name type="scientific">Bifidobacterium pseudocatenulatum</name>
    <dbReference type="NCBI Taxonomy" id="28026"/>
    <lineage>
        <taxon>Bacteria</taxon>
        <taxon>Bacillati</taxon>
        <taxon>Actinomycetota</taxon>
        <taxon>Actinomycetes</taxon>
        <taxon>Bifidobacteriales</taxon>
        <taxon>Bifidobacteriaceae</taxon>
        <taxon>Bifidobacterium</taxon>
    </lineage>
</organism>
<comment type="caution">
    <text evidence="1">The sequence shown here is derived from an EMBL/GenBank/DDBJ whole genome shotgun (WGS) entry which is preliminary data.</text>
</comment>
<sequence>MFTGADDDVTIRVWGANNVNADTPSSALDAYCAKHDVSYRSLGENSFVATWEESGTIVYVRELVSDGVVRAVWIECPSSASDRGNAIVEQVVPTFKALG</sequence>